<keyword evidence="1" id="KW-0812">Transmembrane</keyword>
<name>A0AA86VRD6_9FABA</name>
<dbReference type="Gramene" id="rna-AYBTSS11_LOCUS22356">
    <property type="protein sequence ID" value="CAJ1969621.1"/>
    <property type="gene ID" value="gene-AYBTSS11_LOCUS22356"/>
</dbReference>
<sequence length="125" mass="14394">MALELEWYDLVCFGIVGVTFLGTLWVLWMHEEASKSELGSLDETLLVGGQDNGIVMSVVQRGRVIGWLSSTQLWSSCWPGMHPLWLLLSRFLSFVTLAVLLPLDVREYDFSIFIYYTEYVVFFPF</sequence>
<evidence type="ECO:0000313" key="2">
    <source>
        <dbReference type="EMBL" id="CAJ1969621.1"/>
    </source>
</evidence>
<evidence type="ECO:0000256" key="1">
    <source>
        <dbReference type="SAM" id="Phobius"/>
    </source>
</evidence>
<dbReference type="Proteomes" id="UP001189624">
    <property type="component" value="Chromosome 7"/>
</dbReference>
<organism evidence="2 3">
    <name type="scientific">Sphenostylis stenocarpa</name>
    <dbReference type="NCBI Taxonomy" id="92480"/>
    <lineage>
        <taxon>Eukaryota</taxon>
        <taxon>Viridiplantae</taxon>
        <taxon>Streptophyta</taxon>
        <taxon>Embryophyta</taxon>
        <taxon>Tracheophyta</taxon>
        <taxon>Spermatophyta</taxon>
        <taxon>Magnoliopsida</taxon>
        <taxon>eudicotyledons</taxon>
        <taxon>Gunneridae</taxon>
        <taxon>Pentapetalae</taxon>
        <taxon>rosids</taxon>
        <taxon>fabids</taxon>
        <taxon>Fabales</taxon>
        <taxon>Fabaceae</taxon>
        <taxon>Papilionoideae</taxon>
        <taxon>50 kb inversion clade</taxon>
        <taxon>NPAAA clade</taxon>
        <taxon>indigoferoid/millettioid clade</taxon>
        <taxon>Phaseoleae</taxon>
        <taxon>Sphenostylis</taxon>
    </lineage>
</organism>
<protein>
    <submittedName>
        <fullName evidence="2">Uncharacterized protein</fullName>
    </submittedName>
</protein>
<reference evidence="2" key="1">
    <citation type="submission" date="2023-10" db="EMBL/GenBank/DDBJ databases">
        <authorList>
            <person name="Domelevo Entfellner J.-B."/>
        </authorList>
    </citation>
    <scope>NUCLEOTIDE SEQUENCE</scope>
</reference>
<keyword evidence="3" id="KW-1185">Reference proteome</keyword>
<accession>A0AA86VRD6</accession>
<keyword evidence="1" id="KW-1133">Transmembrane helix</keyword>
<dbReference type="EMBL" id="OY731404">
    <property type="protein sequence ID" value="CAJ1969621.1"/>
    <property type="molecule type" value="Genomic_DNA"/>
</dbReference>
<feature type="transmembrane region" description="Helical" evidence="1">
    <location>
        <begin position="84"/>
        <end position="103"/>
    </location>
</feature>
<evidence type="ECO:0000313" key="3">
    <source>
        <dbReference type="Proteomes" id="UP001189624"/>
    </source>
</evidence>
<gene>
    <name evidence="2" type="ORF">AYBTSS11_LOCUS22356</name>
</gene>
<keyword evidence="1" id="KW-0472">Membrane</keyword>
<feature type="transmembrane region" description="Helical" evidence="1">
    <location>
        <begin position="7"/>
        <end position="28"/>
    </location>
</feature>
<proteinExistence type="predicted"/>
<dbReference type="AlphaFoldDB" id="A0AA86VRD6"/>